<dbReference type="Proteomes" id="UP000770785">
    <property type="component" value="Unassembled WGS sequence"/>
</dbReference>
<keyword evidence="5" id="KW-1185">Reference proteome</keyword>
<dbReference type="RefSeq" id="WP_168036855.1">
    <property type="nucleotide sequence ID" value="NZ_JAATJH010000002.1"/>
</dbReference>
<dbReference type="InterPro" id="IPR006645">
    <property type="entry name" value="NGN-like_dom"/>
</dbReference>
<dbReference type="SMART" id="SM00738">
    <property type="entry name" value="NGN"/>
    <property type="match status" value="1"/>
</dbReference>
<accession>A0ABX0XA10</accession>
<evidence type="ECO:0000256" key="1">
    <source>
        <dbReference type="ARBA" id="ARBA00023163"/>
    </source>
</evidence>
<gene>
    <name evidence="4" type="ORF">GGR27_001595</name>
</gene>
<proteinExistence type="predicted"/>
<evidence type="ECO:0000259" key="3">
    <source>
        <dbReference type="SMART" id="SM00738"/>
    </source>
</evidence>
<evidence type="ECO:0000256" key="2">
    <source>
        <dbReference type="SAM" id="MobiDB-lite"/>
    </source>
</evidence>
<dbReference type="InterPro" id="IPR036735">
    <property type="entry name" value="NGN_dom_sf"/>
</dbReference>
<name>A0ABX0XA10_9BACT</name>
<organism evidence="4 5">
    <name type="scientific">Neolewinella antarctica</name>
    <dbReference type="NCBI Taxonomy" id="442734"/>
    <lineage>
        <taxon>Bacteria</taxon>
        <taxon>Pseudomonadati</taxon>
        <taxon>Bacteroidota</taxon>
        <taxon>Saprospiria</taxon>
        <taxon>Saprospirales</taxon>
        <taxon>Lewinellaceae</taxon>
        <taxon>Neolewinella</taxon>
    </lineage>
</organism>
<protein>
    <submittedName>
        <fullName evidence="4">Transcription antitermination factor NusG</fullName>
    </submittedName>
</protein>
<dbReference type="EMBL" id="JAATJH010000002">
    <property type="protein sequence ID" value="NJC26096.1"/>
    <property type="molecule type" value="Genomic_DNA"/>
</dbReference>
<evidence type="ECO:0000313" key="5">
    <source>
        <dbReference type="Proteomes" id="UP000770785"/>
    </source>
</evidence>
<feature type="domain" description="NusG-like N-terminal" evidence="3">
    <location>
        <begin position="27"/>
        <end position="124"/>
    </location>
</feature>
<dbReference type="Gene3D" id="3.30.70.940">
    <property type="entry name" value="NusG, N-terminal domain"/>
    <property type="match status" value="1"/>
</dbReference>
<feature type="region of interest" description="Disordered" evidence="2">
    <location>
        <begin position="1"/>
        <end position="21"/>
    </location>
</feature>
<sequence>MSLSITSPQHRLRGQQSSRTDHLHVTEKRWFAVRTSSRHEKQAARELRRAGIEAYVPLREKVCHYVSKTVVRELPLLTGYVFVRICRAEEMIVIRAHYTAGFVRLGPDRRCVTDAEIETLKILSTDRNLTWETIEDAFDFAEGMPVEIVKGPMAGIRGHYLYKKTKKAFVISLGGGGTCLATLEVDPTILSAIDGGTIPEGTSQQEDSRKTLWQH</sequence>
<feature type="compositionally biased region" description="Polar residues" evidence="2">
    <location>
        <begin position="1"/>
        <end position="18"/>
    </location>
</feature>
<comment type="caution">
    <text evidence="4">The sequence shown here is derived from an EMBL/GenBank/DDBJ whole genome shotgun (WGS) entry which is preliminary data.</text>
</comment>
<feature type="region of interest" description="Disordered" evidence="2">
    <location>
        <begin position="195"/>
        <end position="215"/>
    </location>
</feature>
<reference evidence="4 5" key="1">
    <citation type="submission" date="2020-03" db="EMBL/GenBank/DDBJ databases">
        <title>Genomic Encyclopedia of Type Strains, Phase IV (KMG-IV): sequencing the most valuable type-strain genomes for metagenomic binning, comparative biology and taxonomic classification.</title>
        <authorList>
            <person name="Goeker M."/>
        </authorList>
    </citation>
    <scope>NUCLEOTIDE SEQUENCE [LARGE SCALE GENOMIC DNA]</scope>
    <source>
        <strain evidence="4 5">DSM 105096</strain>
    </source>
</reference>
<evidence type="ECO:0000313" key="4">
    <source>
        <dbReference type="EMBL" id="NJC26096.1"/>
    </source>
</evidence>
<keyword evidence="1" id="KW-0804">Transcription</keyword>
<feature type="compositionally biased region" description="Basic and acidic residues" evidence="2">
    <location>
        <begin position="206"/>
        <end position="215"/>
    </location>
</feature>
<dbReference type="CDD" id="cd09895">
    <property type="entry name" value="NGN_SP_UpxY"/>
    <property type="match status" value="1"/>
</dbReference>
<dbReference type="Pfam" id="PF02357">
    <property type="entry name" value="NusG"/>
    <property type="match status" value="1"/>
</dbReference>
<dbReference type="SUPFAM" id="SSF82679">
    <property type="entry name" value="N-utilization substance G protein NusG, N-terminal domain"/>
    <property type="match status" value="1"/>
</dbReference>